<dbReference type="RefSeq" id="WP_094376314.1">
    <property type="nucleotide sequence ID" value="NZ_NOKA02000041.1"/>
</dbReference>
<gene>
    <name evidence="1" type="ORF">CG710_015280</name>
</gene>
<reference evidence="1 2" key="1">
    <citation type="journal article" date="2017" name="Genome Announc.">
        <title>Draft Genome Sequence of a Sporulating and Motile Strain of Lachnotalea glycerini Isolated from Water in Quebec City, Canada.</title>
        <authorList>
            <person name="Maheux A.F."/>
            <person name="Boudreau D.K."/>
            <person name="Berube E."/>
            <person name="Boissinot M."/>
            <person name="Raymond F."/>
            <person name="Brodeur S."/>
            <person name="Corbeil J."/>
            <person name="Isabel S."/>
            <person name="Omar R.F."/>
            <person name="Bergeron M.G."/>
        </authorList>
    </citation>
    <scope>NUCLEOTIDE SEQUENCE [LARGE SCALE GENOMIC DNA]</scope>
    <source>
        <strain evidence="1 2">CCRI-19302</strain>
    </source>
</reference>
<keyword evidence="2" id="KW-1185">Reference proteome</keyword>
<proteinExistence type="predicted"/>
<dbReference type="Proteomes" id="UP000216411">
    <property type="component" value="Unassembled WGS sequence"/>
</dbReference>
<organism evidence="1 2">
    <name type="scientific">Lachnotalea glycerini</name>
    <dbReference type="NCBI Taxonomy" id="1763509"/>
    <lineage>
        <taxon>Bacteria</taxon>
        <taxon>Bacillati</taxon>
        <taxon>Bacillota</taxon>
        <taxon>Clostridia</taxon>
        <taxon>Lachnospirales</taxon>
        <taxon>Lachnospiraceae</taxon>
        <taxon>Lachnotalea</taxon>
    </lineage>
</organism>
<comment type="caution">
    <text evidence="1">The sequence shown here is derived from an EMBL/GenBank/DDBJ whole genome shotgun (WGS) entry which is preliminary data.</text>
</comment>
<accession>A0A371JC25</accession>
<dbReference type="OrthoDB" id="9802430at2"/>
<evidence type="ECO:0000313" key="1">
    <source>
        <dbReference type="EMBL" id="RDY30295.1"/>
    </source>
</evidence>
<dbReference type="EMBL" id="NOKA02000041">
    <property type="protein sequence ID" value="RDY30295.1"/>
    <property type="molecule type" value="Genomic_DNA"/>
</dbReference>
<name>A0A371JC25_9FIRM</name>
<sequence>MKSFKEQVNADIVGTFMNLEEFGTTHILDEKEVTLIIDDNELIERGKNSENYDGLYKKQVLIYVSAKDYGTLPRINKPICLDGKNYLVKSAIDEDGIYSIQMEANRA</sequence>
<evidence type="ECO:0008006" key="3">
    <source>
        <dbReference type="Google" id="ProtNLM"/>
    </source>
</evidence>
<protein>
    <recommendedName>
        <fullName evidence="3">ATP-binding sugar transporter Gifsy-2</fullName>
    </recommendedName>
</protein>
<evidence type="ECO:0000313" key="2">
    <source>
        <dbReference type="Proteomes" id="UP000216411"/>
    </source>
</evidence>
<dbReference type="AlphaFoldDB" id="A0A371JC25"/>